<evidence type="ECO:0000313" key="4">
    <source>
        <dbReference type="Proteomes" id="UP000503308"/>
    </source>
</evidence>
<organism evidence="3 4">
    <name type="scientific">Roseobacter ponti</name>
    <dbReference type="NCBI Taxonomy" id="1891787"/>
    <lineage>
        <taxon>Bacteria</taxon>
        <taxon>Pseudomonadati</taxon>
        <taxon>Pseudomonadota</taxon>
        <taxon>Alphaproteobacteria</taxon>
        <taxon>Rhodobacterales</taxon>
        <taxon>Roseobacteraceae</taxon>
        <taxon>Roseobacter</taxon>
    </lineage>
</organism>
<keyword evidence="1" id="KW-0732">Signal</keyword>
<dbReference type="Gene3D" id="1.20.1270.180">
    <property type="match status" value="1"/>
</dbReference>
<proteinExistence type="predicted"/>
<feature type="chain" id="PRO_5032780112" evidence="1">
    <location>
        <begin position="21"/>
        <end position="129"/>
    </location>
</feature>
<dbReference type="KEGG" id="rpon:G3256_18395"/>
<reference evidence="3 4" key="1">
    <citation type="submission" date="2020-02" db="EMBL/GenBank/DDBJ databases">
        <title>Genome sequence of Roseobacter ponti.</title>
        <authorList>
            <person name="Hollensteiner J."/>
            <person name="Schneider D."/>
            <person name="Poehlein A."/>
            <person name="Daniel R."/>
        </authorList>
    </citation>
    <scope>NUCLEOTIDE SEQUENCE [LARGE SCALE GENOMIC DNA]</scope>
    <source>
        <strain evidence="3 4">DSM 106830</strain>
    </source>
</reference>
<dbReference type="Pfam" id="PF07007">
    <property type="entry name" value="LprI"/>
    <property type="match status" value="1"/>
</dbReference>
<dbReference type="AlphaFoldDB" id="A0A858SY68"/>
<sequence length="129" mass="13445">MVTRCLFGLVLAALPATVSADPSLECSLVSSSQVETSACLAEVEKRVDETLGIALNSARASATELDEITGRTVALPALEASQAAWDAYRAAHCEYTGTLSGGGSGTGISIRSCRISLTRARVEELLSRL</sequence>
<protein>
    <submittedName>
        <fullName evidence="3">DUF1311 domain-containing protein</fullName>
    </submittedName>
</protein>
<feature type="domain" description="Lysozyme inhibitor LprI-like N-terminal" evidence="2">
    <location>
        <begin position="30"/>
        <end position="125"/>
    </location>
</feature>
<accession>A0A858SY68</accession>
<gene>
    <name evidence="3" type="ORF">G3256_18395</name>
</gene>
<feature type="signal peptide" evidence="1">
    <location>
        <begin position="1"/>
        <end position="20"/>
    </location>
</feature>
<dbReference type="InterPro" id="IPR009739">
    <property type="entry name" value="LprI-like_N"/>
</dbReference>
<keyword evidence="4" id="KW-1185">Reference proteome</keyword>
<dbReference type="Proteomes" id="UP000503308">
    <property type="component" value="Chromosome"/>
</dbReference>
<dbReference type="RefSeq" id="WP_169642224.1">
    <property type="nucleotide sequence ID" value="NZ_CP048788.1"/>
</dbReference>
<name>A0A858SY68_9RHOB</name>
<evidence type="ECO:0000259" key="2">
    <source>
        <dbReference type="Pfam" id="PF07007"/>
    </source>
</evidence>
<dbReference type="EMBL" id="CP048788">
    <property type="protein sequence ID" value="QJF53007.1"/>
    <property type="molecule type" value="Genomic_DNA"/>
</dbReference>
<evidence type="ECO:0000313" key="3">
    <source>
        <dbReference type="EMBL" id="QJF53007.1"/>
    </source>
</evidence>
<evidence type="ECO:0000256" key="1">
    <source>
        <dbReference type="SAM" id="SignalP"/>
    </source>
</evidence>